<dbReference type="InterPro" id="IPR008889">
    <property type="entry name" value="VQ"/>
</dbReference>
<keyword evidence="2" id="KW-0597">Phosphoprotein</keyword>
<dbReference type="PANTHER" id="PTHR33402:SF19">
    <property type="entry name" value="VQ MOTIF-CONTAINING PROTEIN 11"/>
    <property type="match status" value="1"/>
</dbReference>
<keyword evidence="3" id="KW-0539">Nucleus</keyword>
<dbReference type="EMBL" id="JAGGNH010000001">
    <property type="protein sequence ID" value="KAJ0984912.1"/>
    <property type="molecule type" value="Genomic_DNA"/>
</dbReference>
<keyword evidence="7" id="KW-1185">Reference proteome</keyword>
<evidence type="ECO:0000256" key="2">
    <source>
        <dbReference type="ARBA" id="ARBA00022553"/>
    </source>
</evidence>
<feature type="region of interest" description="Disordered" evidence="4">
    <location>
        <begin position="17"/>
        <end position="50"/>
    </location>
</feature>
<sequence>MYVQAEEHTFRDLVQRLTGSVPAGGSPIPSPSRPAVAPRRHSFKLQDRRGPSVRKIEIQLGLASLLSPRASSPSISSPVTPLASHPLFSPVRDAEEKAIAEKGILSPFKSQPLARGFPAINGHAQSKTSLCPLCTESYELVAKEFVKASSDSKSPMPQ</sequence>
<dbReference type="PANTHER" id="PTHR33402">
    <property type="entry name" value="VQ MOTIF-CONTAINING PROTEIN 11-LIKE"/>
    <property type="match status" value="1"/>
</dbReference>
<evidence type="ECO:0000256" key="1">
    <source>
        <dbReference type="ARBA" id="ARBA00004123"/>
    </source>
</evidence>
<gene>
    <name evidence="6" type="ORF">J5N97_003268</name>
</gene>
<proteinExistence type="predicted"/>
<accession>A0A9D5D5V3</accession>
<comment type="caution">
    <text evidence="6">The sequence shown here is derived from an EMBL/GenBank/DDBJ whole genome shotgun (WGS) entry which is preliminary data.</text>
</comment>
<dbReference type="Pfam" id="PF05678">
    <property type="entry name" value="VQ"/>
    <property type="match status" value="1"/>
</dbReference>
<evidence type="ECO:0000313" key="6">
    <source>
        <dbReference type="EMBL" id="KAJ0984912.1"/>
    </source>
</evidence>
<dbReference type="InterPro" id="IPR039611">
    <property type="entry name" value="VQ_4/11/13/19/31/33"/>
</dbReference>
<evidence type="ECO:0000256" key="4">
    <source>
        <dbReference type="SAM" id="MobiDB-lite"/>
    </source>
</evidence>
<dbReference type="OrthoDB" id="776586at2759"/>
<evidence type="ECO:0000259" key="5">
    <source>
        <dbReference type="Pfam" id="PF05678"/>
    </source>
</evidence>
<feature type="domain" description="VQ" evidence="5">
    <location>
        <begin position="1"/>
        <end position="20"/>
    </location>
</feature>
<reference evidence="6" key="1">
    <citation type="submission" date="2021-03" db="EMBL/GenBank/DDBJ databases">
        <authorList>
            <person name="Li Z."/>
            <person name="Yang C."/>
        </authorList>
    </citation>
    <scope>NUCLEOTIDE SEQUENCE</scope>
    <source>
        <strain evidence="6">Dzin_1.0</strain>
        <tissue evidence="6">Leaf</tissue>
    </source>
</reference>
<evidence type="ECO:0000256" key="3">
    <source>
        <dbReference type="ARBA" id="ARBA00023242"/>
    </source>
</evidence>
<protein>
    <recommendedName>
        <fullName evidence="5">VQ domain-containing protein</fullName>
    </recommendedName>
</protein>
<evidence type="ECO:0000313" key="7">
    <source>
        <dbReference type="Proteomes" id="UP001085076"/>
    </source>
</evidence>
<reference evidence="6" key="2">
    <citation type="journal article" date="2022" name="Hortic Res">
        <title>The genome of Dioscorea zingiberensis sheds light on the biosynthesis, origin and evolution of the medicinally important diosgenin saponins.</title>
        <authorList>
            <person name="Li Y."/>
            <person name="Tan C."/>
            <person name="Li Z."/>
            <person name="Guo J."/>
            <person name="Li S."/>
            <person name="Chen X."/>
            <person name="Wang C."/>
            <person name="Dai X."/>
            <person name="Yang H."/>
            <person name="Song W."/>
            <person name="Hou L."/>
            <person name="Xu J."/>
            <person name="Tong Z."/>
            <person name="Xu A."/>
            <person name="Yuan X."/>
            <person name="Wang W."/>
            <person name="Yang Q."/>
            <person name="Chen L."/>
            <person name="Sun Z."/>
            <person name="Wang K."/>
            <person name="Pan B."/>
            <person name="Chen J."/>
            <person name="Bao Y."/>
            <person name="Liu F."/>
            <person name="Qi X."/>
            <person name="Gang D.R."/>
            <person name="Wen J."/>
            <person name="Li J."/>
        </authorList>
    </citation>
    <scope>NUCLEOTIDE SEQUENCE</scope>
    <source>
        <strain evidence="6">Dzin_1.0</strain>
    </source>
</reference>
<name>A0A9D5D5V3_9LILI</name>
<dbReference type="AlphaFoldDB" id="A0A9D5D5V3"/>
<dbReference type="GO" id="GO:0005634">
    <property type="term" value="C:nucleus"/>
    <property type="evidence" value="ECO:0007669"/>
    <property type="project" value="UniProtKB-SubCell"/>
</dbReference>
<organism evidence="6 7">
    <name type="scientific">Dioscorea zingiberensis</name>
    <dbReference type="NCBI Taxonomy" id="325984"/>
    <lineage>
        <taxon>Eukaryota</taxon>
        <taxon>Viridiplantae</taxon>
        <taxon>Streptophyta</taxon>
        <taxon>Embryophyta</taxon>
        <taxon>Tracheophyta</taxon>
        <taxon>Spermatophyta</taxon>
        <taxon>Magnoliopsida</taxon>
        <taxon>Liliopsida</taxon>
        <taxon>Dioscoreales</taxon>
        <taxon>Dioscoreaceae</taxon>
        <taxon>Dioscorea</taxon>
    </lineage>
</organism>
<dbReference type="Proteomes" id="UP001085076">
    <property type="component" value="Miscellaneous, Linkage group lg01"/>
</dbReference>
<comment type="subcellular location">
    <subcellularLocation>
        <location evidence="1">Nucleus</location>
    </subcellularLocation>
</comment>